<proteinExistence type="predicted"/>
<protein>
    <submittedName>
        <fullName evidence="1">Uncharacterized protein</fullName>
    </submittedName>
</protein>
<dbReference type="OrthoDB" id="3235083at2759"/>
<dbReference type="Proteomes" id="UP000037505">
    <property type="component" value="Unassembled WGS sequence"/>
</dbReference>
<accession>A0A0L1J8L7</accession>
<dbReference type="RefSeq" id="XP_015409074.1">
    <property type="nucleotide sequence ID" value="XM_015548639.1"/>
</dbReference>
<evidence type="ECO:0000313" key="1">
    <source>
        <dbReference type="EMBL" id="KNG88151.1"/>
    </source>
</evidence>
<organism evidence="1 2">
    <name type="scientific">Aspergillus nomiae NRRL (strain ATCC 15546 / NRRL 13137 / CBS 260.88 / M93)</name>
    <dbReference type="NCBI Taxonomy" id="1509407"/>
    <lineage>
        <taxon>Eukaryota</taxon>
        <taxon>Fungi</taxon>
        <taxon>Dikarya</taxon>
        <taxon>Ascomycota</taxon>
        <taxon>Pezizomycotina</taxon>
        <taxon>Eurotiomycetes</taxon>
        <taxon>Eurotiomycetidae</taxon>
        <taxon>Eurotiales</taxon>
        <taxon>Aspergillaceae</taxon>
        <taxon>Aspergillus</taxon>
        <taxon>Aspergillus subgen. Circumdati</taxon>
    </lineage>
</organism>
<name>A0A0L1J8L7_ASPN3</name>
<dbReference type="GeneID" id="26805186"/>
<evidence type="ECO:0000313" key="2">
    <source>
        <dbReference type="Proteomes" id="UP000037505"/>
    </source>
</evidence>
<comment type="caution">
    <text evidence="1">The sequence shown here is derived from an EMBL/GenBank/DDBJ whole genome shotgun (WGS) entry which is preliminary data.</text>
</comment>
<reference evidence="1 2" key="1">
    <citation type="submission" date="2014-06" db="EMBL/GenBank/DDBJ databases">
        <title>The Genome of the Aflatoxigenic Filamentous Fungus Aspergillus nomius.</title>
        <authorList>
            <person name="Moore M.G."/>
            <person name="Shannon B.M."/>
            <person name="Brian M.M."/>
        </authorList>
    </citation>
    <scope>NUCLEOTIDE SEQUENCE [LARGE SCALE GENOMIC DNA]</scope>
    <source>
        <strain evidence="1 2">NRRL 13137</strain>
    </source>
</reference>
<dbReference type="STRING" id="1509407.A0A0L1J8L7"/>
<dbReference type="EMBL" id="JNOM01000060">
    <property type="protein sequence ID" value="KNG88151.1"/>
    <property type="molecule type" value="Genomic_DNA"/>
</dbReference>
<sequence length="585" mass="65298">MGADTESHLSGSDFHYDFKNGDKTIKTGYDFVVSTTETSINDGLRAYFNNSDQPVQYLCFLVDSQGNVDKSITLEELLKLTKNVNPFTTPAGKIDQSIWQPLVDAKFRYGIKLQMGIPPGMQPKDLDIVEFADEDATHVRFRLYCSEVSIIELQIPSGWGSSDHTLVLHRQPPGKPWYAEMKVNLKVADLDTQLNTTYLNNHPTVKQEIKDKLKNLKDTAFSLQQLLYDLDSATLDSTPDFPGLDKGSDVFPLLQKTFSGTWSKSAAERGLPLVAITAVVQSKDSSQLVMCDYQRHVSLQTAKDGKMFRTLDYFCLTGNKKLPSNPPLPKFTWNWVVPEDKATKSGTMAINRTTFANYLKDQLVSHAKMYCGHPIVKVTGDNDDPLKPHINFFPVRIEYGKDPDKVEVTEKGKDVIHISYEGYGADKAHSGLFRLYGAVEVWNKYNCSVTFAGSSMTIEQHHVVRFFVQKNLTKDDINAIDRKSTVSYNLQISDHGSLQTVKGKSSDEDNSQGGDRSLFIDTFSGINAVVNGLKGVDLAPPELQSIDGDKLQSFIFPGSKAFAYKSVKFSDYQDIVCDVTYANPS</sequence>
<gene>
    <name evidence="1" type="ORF">ANOM_003382</name>
</gene>
<dbReference type="AlphaFoldDB" id="A0A0L1J8L7"/>
<keyword evidence="2" id="KW-1185">Reference proteome</keyword>